<name>A0A0G0T0Z2_9BACT</name>
<dbReference type="AlphaFoldDB" id="A0A0G0T0Z2"/>
<comment type="caution">
    <text evidence="1">The sequence shown here is derived from an EMBL/GenBank/DDBJ whole genome shotgun (WGS) entry which is preliminary data.</text>
</comment>
<organism evidence="1 2">
    <name type="scientific">Candidatus Gottesmanbacteria bacterium GW2011_GWC2_39_8</name>
    <dbReference type="NCBI Taxonomy" id="1618450"/>
    <lineage>
        <taxon>Bacteria</taxon>
        <taxon>Candidatus Gottesmaniibacteriota</taxon>
    </lineage>
</organism>
<reference evidence="1 2" key="1">
    <citation type="journal article" date="2015" name="Nature">
        <title>rRNA introns, odd ribosomes, and small enigmatic genomes across a large radiation of phyla.</title>
        <authorList>
            <person name="Brown C.T."/>
            <person name="Hug L.A."/>
            <person name="Thomas B.C."/>
            <person name="Sharon I."/>
            <person name="Castelle C.J."/>
            <person name="Singh A."/>
            <person name="Wilkins M.J."/>
            <person name="Williams K.H."/>
            <person name="Banfield J.F."/>
        </authorList>
    </citation>
    <scope>NUCLEOTIDE SEQUENCE [LARGE SCALE GENOMIC DNA]</scope>
</reference>
<evidence type="ECO:0000313" key="1">
    <source>
        <dbReference type="EMBL" id="KKR31527.1"/>
    </source>
</evidence>
<protein>
    <submittedName>
        <fullName evidence="1">Uncharacterized protein</fullName>
    </submittedName>
</protein>
<gene>
    <name evidence="1" type="ORF">UT63_C0067G0002</name>
</gene>
<proteinExistence type="predicted"/>
<dbReference type="EMBL" id="LBXN01000067">
    <property type="protein sequence ID" value="KKR31527.1"/>
    <property type="molecule type" value="Genomic_DNA"/>
</dbReference>
<accession>A0A0G0T0Z2</accession>
<dbReference type="Proteomes" id="UP000034539">
    <property type="component" value="Unassembled WGS sequence"/>
</dbReference>
<evidence type="ECO:0000313" key="2">
    <source>
        <dbReference type="Proteomes" id="UP000034539"/>
    </source>
</evidence>
<sequence>MTKTKKPYTTPTVKKVKLVAEEAVLGVCKNDIGAGPNQSQCLIPQCFNSGS</sequence>